<keyword evidence="1" id="KW-0472">Membrane</keyword>
<name>A0A6L8WAC9_9PROT</name>
<dbReference type="Proteomes" id="UP000476030">
    <property type="component" value="Unassembled WGS sequence"/>
</dbReference>
<feature type="transmembrane region" description="Helical" evidence="1">
    <location>
        <begin position="155"/>
        <end position="173"/>
    </location>
</feature>
<accession>A0A6L8WAC9</accession>
<proteinExistence type="predicted"/>
<comment type="caution">
    <text evidence="2">The sequence shown here is derived from an EMBL/GenBank/DDBJ whole genome shotgun (WGS) entry which is preliminary data.</text>
</comment>
<evidence type="ECO:0000313" key="2">
    <source>
        <dbReference type="EMBL" id="MZR31433.1"/>
    </source>
</evidence>
<evidence type="ECO:0000256" key="1">
    <source>
        <dbReference type="SAM" id="Phobius"/>
    </source>
</evidence>
<dbReference type="RefSeq" id="WP_161315938.1">
    <property type="nucleotide sequence ID" value="NZ_WTUW01000002.1"/>
</dbReference>
<reference evidence="2 3" key="1">
    <citation type="submission" date="2019-12" db="EMBL/GenBank/DDBJ databases">
        <title>Snethiella sp. nov. sp. isolated from sea sand.</title>
        <authorList>
            <person name="Kim J."/>
            <person name="Jeong S.E."/>
            <person name="Jung H.S."/>
            <person name="Jeon C.O."/>
        </authorList>
    </citation>
    <scope>NUCLEOTIDE SEQUENCE [LARGE SCALE GENOMIC DNA]</scope>
    <source>
        <strain evidence="2 3">DP05</strain>
    </source>
</reference>
<sequence>MRKFLILLILLGLGLTGWVGYDYSTSGEEFARFELTGEAGSTDLISLEPSLNSMRALLSVTYEIELLAGSATAFDYSIMLTGPGGLTAFTAEGQQRDKREDNTPEYATKNLEQVLKTFAVPAPGDYVLDWRIIPDKAKVISGAISLRRNVEPLRIPYLIAGVVCFGLGVLLLIRERRKTI</sequence>
<keyword evidence="1" id="KW-1133">Transmembrane helix</keyword>
<protein>
    <submittedName>
        <fullName evidence="2">Uncharacterized protein</fullName>
    </submittedName>
</protein>
<keyword evidence="1" id="KW-0812">Transmembrane</keyword>
<dbReference type="EMBL" id="WTUW01000002">
    <property type="protein sequence ID" value="MZR31433.1"/>
    <property type="molecule type" value="Genomic_DNA"/>
</dbReference>
<organism evidence="2 3">
    <name type="scientific">Sneathiella litorea</name>
    <dbReference type="NCBI Taxonomy" id="2606216"/>
    <lineage>
        <taxon>Bacteria</taxon>
        <taxon>Pseudomonadati</taxon>
        <taxon>Pseudomonadota</taxon>
        <taxon>Alphaproteobacteria</taxon>
        <taxon>Sneathiellales</taxon>
        <taxon>Sneathiellaceae</taxon>
        <taxon>Sneathiella</taxon>
    </lineage>
</organism>
<dbReference type="AlphaFoldDB" id="A0A6L8WAC9"/>
<keyword evidence="3" id="KW-1185">Reference proteome</keyword>
<gene>
    <name evidence="2" type="ORF">GQE98_12385</name>
</gene>
<evidence type="ECO:0000313" key="3">
    <source>
        <dbReference type="Proteomes" id="UP000476030"/>
    </source>
</evidence>